<dbReference type="EMBL" id="CAJNOC010003428">
    <property type="protein sequence ID" value="CAF0982109.1"/>
    <property type="molecule type" value="Genomic_DNA"/>
</dbReference>
<organism evidence="1 2">
    <name type="scientific">Brachionus calyciflorus</name>
    <dbReference type="NCBI Taxonomy" id="104777"/>
    <lineage>
        <taxon>Eukaryota</taxon>
        <taxon>Metazoa</taxon>
        <taxon>Spiralia</taxon>
        <taxon>Gnathifera</taxon>
        <taxon>Rotifera</taxon>
        <taxon>Eurotatoria</taxon>
        <taxon>Monogononta</taxon>
        <taxon>Pseudotrocha</taxon>
        <taxon>Ploima</taxon>
        <taxon>Brachionidae</taxon>
        <taxon>Brachionus</taxon>
    </lineage>
</organism>
<evidence type="ECO:0000313" key="2">
    <source>
        <dbReference type="Proteomes" id="UP000663879"/>
    </source>
</evidence>
<evidence type="ECO:0000313" key="1">
    <source>
        <dbReference type="EMBL" id="CAF0982109.1"/>
    </source>
</evidence>
<proteinExistence type="predicted"/>
<gene>
    <name evidence="1" type="ORF">OXX778_LOCUS15476</name>
</gene>
<sequence length="278" mass="32442">MTLDSTYFKEIGLNTELSSLYSTLLKYYDEPEEMIEINTDRLSISILNIIKKDELELKKNAWELNITYHRISYLLSFYLNQSKSLRCLKRQIAMGSIIFLLNNFSDKEINLTNNINELINKLRPLCQTLFNKSSYAMYNLVEYLNIIIDDLMMNVASNKNNVVLVEILKTIVVESNRQVREALERKGCSQVKVMITNFVYKCDYYLKAHSEKHSVKPLSRLNRHHNGDDMNTTSNYQNSMFTDKNFINSLLGCDNVSMRENEDPNETSFFNSSHLAFL</sequence>
<keyword evidence="2" id="KW-1185">Reference proteome</keyword>
<dbReference type="AlphaFoldDB" id="A0A814FFD0"/>
<reference evidence="1" key="1">
    <citation type="submission" date="2021-02" db="EMBL/GenBank/DDBJ databases">
        <authorList>
            <person name="Nowell W R."/>
        </authorList>
    </citation>
    <scope>NUCLEOTIDE SEQUENCE</scope>
    <source>
        <strain evidence="1">Ploen Becks lab</strain>
    </source>
</reference>
<accession>A0A814FFD0</accession>
<dbReference type="Proteomes" id="UP000663879">
    <property type="component" value="Unassembled WGS sequence"/>
</dbReference>
<protein>
    <submittedName>
        <fullName evidence="1">Uncharacterized protein</fullName>
    </submittedName>
</protein>
<name>A0A814FFD0_9BILA</name>
<comment type="caution">
    <text evidence="1">The sequence shown here is derived from an EMBL/GenBank/DDBJ whole genome shotgun (WGS) entry which is preliminary data.</text>
</comment>